<evidence type="ECO:0000256" key="3">
    <source>
        <dbReference type="ARBA" id="ARBA00022634"/>
    </source>
</evidence>
<proteinExistence type="inferred from homology"/>
<dbReference type="GO" id="GO:0046104">
    <property type="term" value="P:thymidine metabolic process"/>
    <property type="evidence" value="ECO:0007669"/>
    <property type="project" value="TreeGrafter"/>
</dbReference>
<name>A0A1H9QPA7_9ACTN</name>
<keyword evidence="5 10" id="KW-0547">Nucleotide-binding</keyword>
<dbReference type="GO" id="GO:0005524">
    <property type="term" value="F:ATP binding"/>
    <property type="evidence" value="ECO:0007669"/>
    <property type="project" value="UniProtKB-KW"/>
</dbReference>
<comment type="similarity">
    <text evidence="1 11">Belongs to the thymidine kinase family.</text>
</comment>
<dbReference type="GO" id="GO:0005829">
    <property type="term" value="C:cytosol"/>
    <property type="evidence" value="ECO:0007669"/>
    <property type="project" value="TreeGrafter"/>
</dbReference>
<accession>A0A1H9QPA7</accession>
<evidence type="ECO:0000256" key="8">
    <source>
        <dbReference type="PIRSR" id="PIRSR035805-1"/>
    </source>
</evidence>
<dbReference type="Pfam" id="PF00265">
    <property type="entry name" value="TK"/>
    <property type="match status" value="1"/>
</dbReference>
<dbReference type="GO" id="GO:0004797">
    <property type="term" value="F:thymidine kinase activity"/>
    <property type="evidence" value="ECO:0007669"/>
    <property type="project" value="UniProtKB-EC"/>
</dbReference>
<feature type="binding site" evidence="9">
    <location>
        <position position="195"/>
    </location>
    <ligand>
        <name>substrate</name>
    </ligand>
</feature>
<gene>
    <name evidence="12" type="ORF">SAMN05443377_10437</name>
</gene>
<evidence type="ECO:0000256" key="9">
    <source>
        <dbReference type="PIRSR" id="PIRSR035805-2"/>
    </source>
</evidence>
<keyword evidence="4 10" id="KW-0808">Transferase</keyword>
<evidence type="ECO:0000256" key="10">
    <source>
        <dbReference type="RuleBase" id="RU000544"/>
    </source>
</evidence>
<evidence type="ECO:0000313" key="13">
    <source>
        <dbReference type="Proteomes" id="UP000198815"/>
    </source>
</evidence>
<dbReference type="PANTHER" id="PTHR11441">
    <property type="entry name" value="THYMIDINE KINASE"/>
    <property type="match status" value="1"/>
</dbReference>
<dbReference type="InterPro" id="IPR027417">
    <property type="entry name" value="P-loop_NTPase"/>
</dbReference>
<evidence type="ECO:0000256" key="2">
    <source>
        <dbReference type="ARBA" id="ARBA00012118"/>
    </source>
</evidence>
<keyword evidence="3 10" id="KW-0237">DNA synthesis</keyword>
<evidence type="ECO:0000313" key="12">
    <source>
        <dbReference type="EMBL" id="SER62292.1"/>
    </source>
</evidence>
<comment type="catalytic activity">
    <reaction evidence="10">
        <text>thymidine + ATP = dTMP + ADP + H(+)</text>
        <dbReference type="Rhea" id="RHEA:19129"/>
        <dbReference type="ChEBI" id="CHEBI:15378"/>
        <dbReference type="ChEBI" id="CHEBI:17748"/>
        <dbReference type="ChEBI" id="CHEBI:30616"/>
        <dbReference type="ChEBI" id="CHEBI:63528"/>
        <dbReference type="ChEBI" id="CHEBI:456216"/>
        <dbReference type="EC" id="2.7.1.21"/>
    </reaction>
</comment>
<evidence type="ECO:0000256" key="7">
    <source>
        <dbReference type="ARBA" id="ARBA00022840"/>
    </source>
</evidence>
<dbReference type="InterPro" id="IPR001267">
    <property type="entry name" value="Thymidine_kinase"/>
</dbReference>
<evidence type="ECO:0000256" key="1">
    <source>
        <dbReference type="ARBA" id="ARBA00007587"/>
    </source>
</evidence>
<dbReference type="SUPFAM" id="SSF52540">
    <property type="entry name" value="P-loop containing nucleoside triphosphate hydrolases"/>
    <property type="match status" value="1"/>
</dbReference>
<evidence type="ECO:0000256" key="4">
    <source>
        <dbReference type="ARBA" id="ARBA00022679"/>
    </source>
</evidence>
<dbReference type="EMBL" id="FOGZ01000004">
    <property type="protein sequence ID" value="SER62292.1"/>
    <property type="molecule type" value="Genomic_DNA"/>
</dbReference>
<dbReference type="EC" id="2.7.1.21" evidence="2 10"/>
<evidence type="ECO:0000256" key="11">
    <source>
        <dbReference type="RuleBase" id="RU004165"/>
    </source>
</evidence>
<dbReference type="GO" id="GO:0071897">
    <property type="term" value="P:DNA biosynthetic process"/>
    <property type="evidence" value="ECO:0007669"/>
    <property type="project" value="UniProtKB-KW"/>
</dbReference>
<dbReference type="SUPFAM" id="SSF57716">
    <property type="entry name" value="Glucocorticoid receptor-like (DNA-binding domain)"/>
    <property type="match status" value="1"/>
</dbReference>
<dbReference type="NCBIfam" id="NF003297">
    <property type="entry name" value="PRK04296.1-2"/>
    <property type="match status" value="1"/>
</dbReference>
<evidence type="ECO:0000256" key="6">
    <source>
        <dbReference type="ARBA" id="ARBA00022777"/>
    </source>
</evidence>
<keyword evidence="7 10" id="KW-0067">ATP-binding</keyword>
<dbReference type="Gene3D" id="3.40.50.300">
    <property type="entry name" value="P-loop containing nucleotide triphosphate hydrolases"/>
    <property type="match status" value="1"/>
</dbReference>
<protein>
    <recommendedName>
        <fullName evidence="2 10">Thymidine kinase</fullName>
        <ecNumber evidence="2 10">2.7.1.21</ecNumber>
    </recommendedName>
</protein>
<sequence>MSGMDASAPATAQLLFFSGPMNSGKSTLALQTAHTQSAHDRRGLLFTRQDRSGAPEITSRVGMSRPAVEVDDALDFWAMIVKELTSGARIDFLVCDEVQFYTPTHIDELARVVDELGIDVFCFGILSDFRSLMFPGSRRLVELADRVETMQVQPLCWCGARGTMNARVREGHLVRQGEQVLIADTAEGTPAGLHYEVLCRKHFRLGMGRPLHATLSPQTLPFG</sequence>
<keyword evidence="6 10" id="KW-0418">Kinase</keyword>
<dbReference type="PIRSF" id="PIRSF035805">
    <property type="entry name" value="TK_cell"/>
    <property type="match status" value="1"/>
</dbReference>
<reference evidence="12 13" key="1">
    <citation type="submission" date="2016-10" db="EMBL/GenBank/DDBJ databases">
        <authorList>
            <person name="de Groot N.N."/>
        </authorList>
    </citation>
    <scope>NUCLEOTIDE SEQUENCE [LARGE SCALE GENOMIC DNA]</scope>
    <source>
        <strain evidence="12 13">DSM 16859</strain>
    </source>
</reference>
<organism evidence="12 13">
    <name type="scientific">Propionibacterium cyclohexanicum</name>
    <dbReference type="NCBI Taxonomy" id="64702"/>
    <lineage>
        <taxon>Bacteria</taxon>
        <taxon>Bacillati</taxon>
        <taxon>Actinomycetota</taxon>
        <taxon>Actinomycetes</taxon>
        <taxon>Propionibacteriales</taxon>
        <taxon>Propionibacteriaceae</taxon>
        <taxon>Propionibacterium</taxon>
    </lineage>
</organism>
<keyword evidence="13" id="KW-1185">Reference proteome</keyword>
<feature type="active site" description="Proton acceptor" evidence="8">
    <location>
        <position position="97"/>
    </location>
</feature>
<dbReference type="PANTHER" id="PTHR11441:SF0">
    <property type="entry name" value="THYMIDINE KINASE, CYTOSOLIC"/>
    <property type="match status" value="1"/>
</dbReference>
<dbReference type="AlphaFoldDB" id="A0A1H9QPA7"/>
<dbReference type="Proteomes" id="UP000198815">
    <property type="component" value="Unassembled WGS sequence"/>
</dbReference>
<evidence type="ECO:0000256" key="5">
    <source>
        <dbReference type="ARBA" id="ARBA00022741"/>
    </source>
</evidence>
<dbReference type="STRING" id="64702.SAMN05443377_10437"/>